<accession>A0AAV8UWT7</accession>
<evidence type="ECO:0000256" key="1">
    <source>
        <dbReference type="SAM" id="MobiDB-lite"/>
    </source>
</evidence>
<protein>
    <submittedName>
        <fullName evidence="2">Uncharacterized protein</fullName>
    </submittedName>
</protein>
<feature type="region of interest" description="Disordered" evidence="1">
    <location>
        <begin position="98"/>
        <end position="140"/>
    </location>
</feature>
<dbReference type="EMBL" id="JAMWBK010000003">
    <property type="protein sequence ID" value="KAJ8907024.1"/>
    <property type="molecule type" value="Genomic_DNA"/>
</dbReference>
<keyword evidence="3" id="KW-1185">Reference proteome</keyword>
<feature type="compositionally biased region" description="Acidic residues" evidence="1">
    <location>
        <begin position="126"/>
        <end position="139"/>
    </location>
</feature>
<gene>
    <name evidence="2" type="ORF">NDN08_003507</name>
</gene>
<feature type="compositionally biased region" description="Basic residues" evidence="1">
    <location>
        <begin position="227"/>
        <end position="238"/>
    </location>
</feature>
<name>A0AAV8UWT7_9RHOD</name>
<sequence>MVWTEFLQEDDMFSDYQKISGGKEEMAFDDDFLLNNSTQSSYDAETEMEDLSFPVTDLHPVKALMTSPLDGGNGPACQGSLLDPTSSFWRRVKVTIRDSGKSPQATQLSSSDEDDFGVPRPSLESIELDEVTDSGDEASVETPVSMDLYARLKLLMHSPTPPKKAPGTPKLTESVTLPEIGPVLRGVKAAASPKHESSTLYVKRASLKKQYKGRSESVSPRLETRRQPSKKSPKRNLF</sequence>
<dbReference type="AlphaFoldDB" id="A0AAV8UWT7"/>
<evidence type="ECO:0000313" key="2">
    <source>
        <dbReference type="EMBL" id="KAJ8907024.1"/>
    </source>
</evidence>
<comment type="caution">
    <text evidence="2">The sequence shown here is derived from an EMBL/GenBank/DDBJ whole genome shotgun (WGS) entry which is preliminary data.</text>
</comment>
<reference evidence="2 3" key="1">
    <citation type="journal article" date="2023" name="Nat. Commun.">
        <title>Origin of minicircular mitochondrial genomes in red algae.</title>
        <authorList>
            <person name="Lee Y."/>
            <person name="Cho C.H."/>
            <person name="Lee Y.M."/>
            <person name="Park S.I."/>
            <person name="Yang J.H."/>
            <person name="West J.A."/>
            <person name="Bhattacharya D."/>
            <person name="Yoon H.S."/>
        </authorList>
    </citation>
    <scope>NUCLEOTIDE SEQUENCE [LARGE SCALE GENOMIC DNA]</scope>
    <source>
        <strain evidence="2 3">CCMP1338</strain>
        <tissue evidence="2">Whole cell</tissue>
    </source>
</reference>
<feature type="compositionally biased region" description="Polar residues" evidence="1">
    <location>
        <begin position="101"/>
        <end position="110"/>
    </location>
</feature>
<proteinExistence type="predicted"/>
<organism evidence="2 3">
    <name type="scientific">Rhodosorus marinus</name>
    <dbReference type="NCBI Taxonomy" id="101924"/>
    <lineage>
        <taxon>Eukaryota</taxon>
        <taxon>Rhodophyta</taxon>
        <taxon>Stylonematophyceae</taxon>
        <taxon>Stylonematales</taxon>
        <taxon>Stylonemataceae</taxon>
        <taxon>Rhodosorus</taxon>
    </lineage>
</organism>
<evidence type="ECO:0000313" key="3">
    <source>
        <dbReference type="Proteomes" id="UP001157974"/>
    </source>
</evidence>
<dbReference type="Proteomes" id="UP001157974">
    <property type="component" value="Unassembled WGS sequence"/>
</dbReference>
<feature type="region of interest" description="Disordered" evidence="1">
    <location>
        <begin position="157"/>
        <end position="238"/>
    </location>
</feature>